<protein>
    <submittedName>
        <fullName evidence="1">Uncharacterized protein</fullName>
    </submittedName>
</protein>
<evidence type="ECO:0000313" key="2">
    <source>
        <dbReference type="Proteomes" id="UP001367508"/>
    </source>
</evidence>
<comment type="caution">
    <text evidence="1">The sequence shown here is derived from an EMBL/GenBank/DDBJ whole genome shotgun (WGS) entry which is preliminary data.</text>
</comment>
<sequence>MCIQKLVWQAIQKALALLCEGYSLKLGKGDSSFWYSDWSSMEKLVDKVHYVDIHDMQFSVAAVWNNGSCNLQKLGVPP</sequence>
<organism evidence="1 2">
    <name type="scientific">Canavalia gladiata</name>
    <name type="common">Sword bean</name>
    <name type="synonym">Dolichos gladiatus</name>
    <dbReference type="NCBI Taxonomy" id="3824"/>
    <lineage>
        <taxon>Eukaryota</taxon>
        <taxon>Viridiplantae</taxon>
        <taxon>Streptophyta</taxon>
        <taxon>Embryophyta</taxon>
        <taxon>Tracheophyta</taxon>
        <taxon>Spermatophyta</taxon>
        <taxon>Magnoliopsida</taxon>
        <taxon>eudicotyledons</taxon>
        <taxon>Gunneridae</taxon>
        <taxon>Pentapetalae</taxon>
        <taxon>rosids</taxon>
        <taxon>fabids</taxon>
        <taxon>Fabales</taxon>
        <taxon>Fabaceae</taxon>
        <taxon>Papilionoideae</taxon>
        <taxon>50 kb inversion clade</taxon>
        <taxon>NPAAA clade</taxon>
        <taxon>indigoferoid/millettioid clade</taxon>
        <taxon>Phaseoleae</taxon>
        <taxon>Canavalia</taxon>
    </lineage>
</organism>
<proteinExistence type="predicted"/>
<reference evidence="1 2" key="1">
    <citation type="submission" date="2024-01" db="EMBL/GenBank/DDBJ databases">
        <title>The genomes of 5 underutilized Papilionoideae crops provide insights into root nodulation and disease resistanc.</title>
        <authorList>
            <person name="Jiang F."/>
        </authorList>
    </citation>
    <scope>NUCLEOTIDE SEQUENCE [LARGE SCALE GENOMIC DNA]</scope>
    <source>
        <strain evidence="1">LVBAO_FW01</strain>
        <tissue evidence="1">Leaves</tissue>
    </source>
</reference>
<dbReference type="EMBL" id="JAYMYQ010000009">
    <property type="protein sequence ID" value="KAK7313676.1"/>
    <property type="molecule type" value="Genomic_DNA"/>
</dbReference>
<gene>
    <name evidence="1" type="ORF">VNO77_38866</name>
</gene>
<keyword evidence="2" id="KW-1185">Reference proteome</keyword>
<accession>A0AAN9KC22</accession>
<evidence type="ECO:0000313" key="1">
    <source>
        <dbReference type="EMBL" id="KAK7313676.1"/>
    </source>
</evidence>
<dbReference type="AlphaFoldDB" id="A0AAN9KC22"/>
<dbReference type="Proteomes" id="UP001367508">
    <property type="component" value="Unassembled WGS sequence"/>
</dbReference>
<name>A0AAN9KC22_CANGL</name>